<keyword evidence="1" id="KW-0732">Signal</keyword>
<name>A0A2M4DID5_ANODA</name>
<feature type="chain" id="PRO_5014663137" evidence="1">
    <location>
        <begin position="22"/>
        <end position="71"/>
    </location>
</feature>
<proteinExistence type="predicted"/>
<accession>A0A2M4DID5</accession>
<organism evidence="2">
    <name type="scientific">Anopheles darlingi</name>
    <name type="common">Mosquito</name>
    <dbReference type="NCBI Taxonomy" id="43151"/>
    <lineage>
        <taxon>Eukaryota</taxon>
        <taxon>Metazoa</taxon>
        <taxon>Ecdysozoa</taxon>
        <taxon>Arthropoda</taxon>
        <taxon>Hexapoda</taxon>
        <taxon>Insecta</taxon>
        <taxon>Pterygota</taxon>
        <taxon>Neoptera</taxon>
        <taxon>Endopterygota</taxon>
        <taxon>Diptera</taxon>
        <taxon>Nematocera</taxon>
        <taxon>Culicoidea</taxon>
        <taxon>Culicidae</taxon>
        <taxon>Anophelinae</taxon>
        <taxon>Anopheles</taxon>
    </lineage>
</organism>
<sequence length="71" mass="7625">MLNMSYRCSVLTTTFCVLADACIPGSSVSPNWPAAAVAADEFVDTEGCVLLFSSRSNFLQSSSNNAPVRFR</sequence>
<feature type="signal peptide" evidence="1">
    <location>
        <begin position="1"/>
        <end position="21"/>
    </location>
</feature>
<reference evidence="2" key="1">
    <citation type="submission" date="2018-01" db="EMBL/GenBank/DDBJ databases">
        <title>An insight into the sialome of Amazonian anophelines.</title>
        <authorList>
            <person name="Ribeiro J.M."/>
            <person name="Scarpassa V."/>
            <person name="Calvo E."/>
        </authorList>
    </citation>
    <scope>NUCLEOTIDE SEQUENCE</scope>
</reference>
<protein>
    <submittedName>
        <fullName evidence="2">Putative secreted protein</fullName>
    </submittedName>
</protein>
<evidence type="ECO:0000313" key="2">
    <source>
        <dbReference type="EMBL" id="MBW77321.1"/>
    </source>
</evidence>
<dbReference type="EMBL" id="GGFL01013143">
    <property type="protein sequence ID" value="MBW77321.1"/>
    <property type="molecule type" value="Transcribed_RNA"/>
</dbReference>
<dbReference type="AlphaFoldDB" id="A0A2M4DID5"/>
<evidence type="ECO:0000256" key="1">
    <source>
        <dbReference type="SAM" id="SignalP"/>
    </source>
</evidence>